<evidence type="ECO:0000259" key="13">
    <source>
        <dbReference type="SMART" id="SM00013"/>
    </source>
</evidence>
<proteinExistence type="predicted"/>
<keyword evidence="5 12" id="KW-0732">Signal</keyword>
<evidence type="ECO:0000256" key="4">
    <source>
        <dbReference type="ARBA" id="ARBA00022696"/>
    </source>
</evidence>
<keyword evidence="16" id="KW-1185">Reference proteome</keyword>
<dbReference type="InterPro" id="IPR000483">
    <property type="entry name" value="Cys-rich_flank_reg_C"/>
</dbReference>
<evidence type="ECO:0000256" key="3">
    <source>
        <dbReference type="ARBA" id="ARBA00022692"/>
    </source>
</evidence>
<keyword evidence="10" id="KW-1015">Disulfide bond</keyword>
<feature type="signal peptide" evidence="12">
    <location>
        <begin position="1"/>
        <end position="23"/>
    </location>
</feature>
<dbReference type="AlphaFoldDB" id="A0A8C5QR38"/>
<dbReference type="InterPro" id="IPR000372">
    <property type="entry name" value="LRRNT"/>
</dbReference>
<dbReference type="SMART" id="SM00082">
    <property type="entry name" value="LRRCT"/>
    <property type="match status" value="1"/>
</dbReference>
<evidence type="ECO:0000256" key="12">
    <source>
        <dbReference type="SAM" id="SignalP"/>
    </source>
</evidence>
<protein>
    <submittedName>
        <fullName evidence="15">Glycoprotein IX platelet</fullName>
    </submittedName>
</protein>
<feature type="domain" description="LRRNT" evidence="13">
    <location>
        <begin position="25"/>
        <end position="61"/>
    </location>
</feature>
<reference evidence="15" key="1">
    <citation type="submission" date="2025-08" db="UniProtKB">
        <authorList>
            <consortium name="Ensembl"/>
        </authorList>
    </citation>
    <scope>IDENTIFICATION</scope>
</reference>
<keyword evidence="8" id="KW-0094">Blood coagulation</keyword>
<organism evidence="15 16">
    <name type="scientific">Leptobrachium leishanense</name>
    <name type="common">Leishan spiny toad</name>
    <dbReference type="NCBI Taxonomy" id="445787"/>
    <lineage>
        <taxon>Eukaryota</taxon>
        <taxon>Metazoa</taxon>
        <taxon>Chordata</taxon>
        <taxon>Craniata</taxon>
        <taxon>Vertebrata</taxon>
        <taxon>Euteleostomi</taxon>
        <taxon>Amphibia</taxon>
        <taxon>Batrachia</taxon>
        <taxon>Anura</taxon>
        <taxon>Pelobatoidea</taxon>
        <taxon>Megophryidae</taxon>
        <taxon>Leptobrachium</taxon>
    </lineage>
</organism>
<evidence type="ECO:0000256" key="11">
    <source>
        <dbReference type="SAM" id="Phobius"/>
    </source>
</evidence>
<evidence type="ECO:0000256" key="6">
    <source>
        <dbReference type="ARBA" id="ARBA00022889"/>
    </source>
</evidence>
<dbReference type="InterPro" id="IPR052313">
    <property type="entry name" value="GPIb-IX-V_Complex"/>
</dbReference>
<dbReference type="Ensembl" id="ENSLLET00000043232.1">
    <property type="protein sequence ID" value="ENSLLEP00000041567.1"/>
    <property type="gene ID" value="ENSLLEG00000026438.1"/>
</dbReference>
<dbReference type="SUPFAM" id="SSF52058">
    <property type="entry name" value="L domain-like"/>
    <property type="match status" value="1"/>
</dbReference>
<dbReference type="GO" id="GO:0007155">
    <property type="term" value="P:cell adhesion"/>
    <property type="evidence" value="ECO:0007669"/>
    <property type="project" value="UniProtKB-KW"/>
</dbReference>
<keyword evidence="7 11" id="KW-1133">Transmembrane helix</keyword>
<evidence type="ECO:0000256" key="7">
    <source>
        <dbReference type="ARBA" id="ARBA00022989"/>
    </source>
</evidence>
<feature type="transmembrane region" description="Helical" evidence="11">
    <location>
        <begin position="158"/>
        <end position="176"/>
    </location>
</feature>
<evidence type="ECO:0000313" key="16">
    <source>
        <dbReference type="Proteomes" id="UP000694569"/>
    </source>
</evidence>
<dbReference type="Proteomes" id="UP000694569">
    <property type="component" value="Unplaced"/>
</dbReference>
<keyword evidence="6" id="KW-0130">Cell adhesion</keyword>
<dbReference type="InterPro" id="IPR032675">
    <property type="entry name" value="LRR_dom_sf"/>
</dbReference>
<evidence type="ECO:0000313" key="15">
    <source>
        <dbReference type="Ensembl" id="ENSLLEP00000041567.1"/>
    </source>
</evidence>
<feature type="domain" description="LRRCT" evidence="14">
    <location>
        <begin position="91"/>
        <end position="143"/>
    </location>
</feature>
<dbReference type="PANTHER" id="PTHR22650:SF6">
    <property type="entry name" value="PLATELET GLYCOPROTEIN IX"/>
    <property type="match status" value="1"/>
</dbReference>
<dbReference type="Gene3D" id="3.80.10.10">
    <property type="entry name" value="Ribonuclease Inhibitor"/>
    <property type="match status" value="1"/>
</dbReference>
<dbReference type="GO" id="GO:0016020">
    <property type="term" value="C:membrane"/>
    <property type="evidence" value="ECO:0007669"/>
    <property type="project" value="UniProtKB-SubCell"/>
</dbReference>
<name>A0A8C5QR38_9ANUR</name>
<dbReference type="SMART" id="SM00013">
    <property type="entry name" value="LRRNT"/>
    <property type="match status" value="1"/>
</dbReference>
<evidence type="ECO:0000256" key="1">
    <source>
        <dbReference type="ARBA" id="ARBA00004479"/>
    </source>
</evidence>
<sequence length="190" mass="21491">MIRTNTSVFQTFILTSLLQTLFAEACPSSCSCTAIERKGIALNCSFRKLKALPEIPVNTIKLFLKNNDLTSVPPGYFDDLTYLDEVDLSSNPWHCDCGIFYVKIWLESQIIPKNIENVRCATPTTLSSVPIQNLSGNEIQGCQTSWPIECEEFFVRDLYLIGLAVILTIMIGNINSRTDTHSYYYRNIET</sequence>
<dbReference type="PANTHER" id="PTHR22650">
    <property type="entry name" value="GLYCOPROTEIN IB BETA"/>
    <property type="match status" value="1"/>
</dbReference>
<evidence type="ECO:0000256" key="8">
    <source>
        <dbReference type="ARBA" id="ARBA00023084"/>
    </source>
</evidence>
<reference evidence="15" key="2">
    <citation type="submission" date="2025-09" db="UniProtKB">
        <authorList>
            <consortium name="Ensembl"/>
        </authorList>
    </citation>
    <scope>IDENTIFICATION</scope>
</reference>
<evidence type="ECO:0000259" key="14">
    <source>
        <dbReference type="SMART" id="SM00082"/>
    </source>
</evidence>
<evidence type="ECO:0000256" key="2">
    <source>
        <dbReference type="ARBA" id="ARBA00022614"/>
    </source>
</evidence>
<dbReference type="GO" id="GO:0007596">
    <property type="term" value="P:blood coagulation"/>
    <property type="evidence" value="ECO:0007669"/>
    <property type="project" value="UniProtKB-KW"/>
</dbReference>
<keyword evidence="2" id="KW-0433">Leucine-rich repeat</keyword>
<evidence type="ECO:0000256" key="10">
    <source>
        <dbReference type="ARBA" id="ARBA00023157"/>
    </source>
</evidence>
<dbReference type="GeneTree" id="ENSGT00530000064244"/>
<keyword evidence="3 11" id="KW-0812">Transmembrane</keyword>
<dbReference type="OrthoDB" id="72369at2759"/>
<gene>
    <name evidence="15" type="primary">GP9</name>
</gene>
<comment type="subcellular location">
    <subcellularLocation>
        <location evidence="1">Membrane</location>
        <topology evidence="1">Single-pass type I membrane protein</topology>
    </subcellularLocation>
</comment>
<feature type="chain" id="PRO_5034036042" evidence="12">
    <location>
        <begin position="24"/>
        <end position="190"/>
    </location>
</feature>
<keyword evidence="4" id="KW-0356">Hemostasis</keyword>
<accession>A0A8C5QR38</accession>
<evidence type="ECO:0000256" key="9">
    <source>
        <dbReference type="ARBA" id="ARBA00023136"/>
    </source>
</evidence>
<keyword evidence="9 11" id="KW-0472">Membrane</keyword>
<evidence type="ECO:0000256" key="5">
    <source>
        <dbReference type="ARBA" id="ARBA00022729"/>
    </source>
</evidence>